<evidence type="ECO:0000256" key="12">
    <source>
        <dbReference type="PIRNR" id="PIRNR006268"/>
    </source>
</evidence>
<organism evidence="14 15">
    <name type="scientific">Shewanella youngdeokensis</name>
    <dbReference type="NCBI Taxonomy" id="2999068"/>
    <lineage>
        <taxon>Bacteria</taxon>
        <taxon>Pseudomonadati</taxon>
        <taxon>Pseudomonadota</taxon>
        <taxon>Gammaproteobacteria</taxon>
        <taxon>Alteromonadales</taxon>
        <taxon>Shewanellaceae</taxon>
        <taxon>Shewanella</taxon>
    </lineage>
</organism>
<gene>
    <name evidence="14" type="ORF">RGE70_00795</name>
</gene>
<evidence type="ECO:0000256" key="8">
    <source>
        <dbReference type="ARBA" id="ARBA00022827"/>
    </source>
</evidence>
<sequence>MLRLFFAFLTLFYSSILFANEASVQQFSGRTMGQEFHINWYVPNNVSVDNVKLKQSVRGTLNGLNGIFSTWKDNSELSRFNQLKHTQPVSISPQLSSVISKAIELNEQTNGALDITVEPLIKLWGFGPHHSGAIPSQEELQQVLQYTGVKHIQLEDDMLRKLEPRVQLDLSAIAKGYAVDRIGEVLERYGIHRYMVEIGGEIVTKGQPWQIAVQQPAIFSTKSVLTLSLSGKAVATSGDYRQFYSDQHKQRYSHIVDPRTGSAKVRDIASVTVIADDCATADGFATALMVLGAKEALALAEAKKLPVLLITPAGDDQFTLHQSSYLKPFINN</sequence>
<comment type="catalytic activity">
    <reaction evidence="11 12">
        <text>L-threonyl-[protein] + FAD = FMN-L-threonyl-[protein] + AMP + H(+)</text>
        <dbReference type="Rhea" id="RHEA:36847"/>
        <dbReference type="Rhea" id="RHEA-COMP:11060"/>
        <dbReference type="Rhea" id="RHEA-COMP:11061"/>
        <dbReference type="ChEBI" id="CHEBI:15378"/>
        <dbReference type="ChEBI" id="CHEBI:30013"/>
        <dbReference type="ChEBI" id="CHEBI:57692"/>
        <dbReference type="ChEBI" id="CHEBI:74257"/>
        <dbReference type="ChEBI" id="CHEBI:456215"/>
        <dbReference type="EC" id="2.7.1.180"/>
    </reaction>
</comment>
<evidence type="ECO:0000256" key="11">
    <source>
        <dbReference type="ARBA" id="ARBA00048540"/>
    </source>
</evidence>
<feature type="signal peptide" evidence="13">
    <location>
        <begin position="1"/>
        <end position="19"/>
    </location>
</feature>
<reference evidence="14 15" key="1">
    <citation type="submission" date="2023-10" db="EMBL/GenBank/DDBJ databases">
        <title>Complete genome sequence of Shewanella sp. DAU334.</title>
        <authorList>
            <person name="Lee Y.-S."/>
            <person name="Jeong H.-R."/>
            <person name="Hwang E.-J."/>
            <person name="Choi Y.-L."/>
            <person name="Kim G.-D."/>
        </authorList>
    </citation>
    <scope>NUCLEOTIDE SEQUENCE [LARGE SCALE GENOMIC DNA]</scope>
    <source>
        <strain evidence="14 15">DAU334</strain>
    </source>
</reference>
<evidence type="ECO:0000256" key="2">
    <source>
        <dbReference type="ARBA" id="ARBA00008282"/>
    </source>
</evidence>
<comment type="cofactor">
    <cofactor evidence="1">
        <name>Mg(2+)</name>
        <dbReference type="ChEBI" id="CHEBI:18420"/>
    </cofactor>
</comment>
<comment type="similarity">
    <text evidence="2 12">Belongs to the ApbE family.</text>
</comment>
<evidence type="ECO:0000256" key="4">
    <source>
        <dbReference type="ARBA" id="ARBA00016337"/>
    </source>
</evidence>
<evidence type="ECO:0000256" key="7">
    <source>
        <dbReference type="ARBA" id="ARBA00022723"/>
    </source>
</evidence>
<evidence type="ECO:0000256" key="9">
    <source>
        <dbReference type="ARBA" id="ARBA00022842"/>
    </source>
</evidence>
<name>A0ABZ0JZW2_9GAMM</name>
<keyword evidence="8 12" id="KW-0274">FAD</keyword>
<dbReference type="Proteomes" id="UP001529491">
    <property type="component" value="Chromosome"/>
</dbReference>
<dbReference type="EMBL" id="CP136522">
    <property type="protein sequence ID" value="WOT05397.1"/>
    <property type="molecule type" value="Genomic_DNA"/>
</dbReference>
<keyword evidence="15" id="KW-1185">Reference proteome</keyword>
<dbReference type="EC" id="2.7.1.180" evidence="3 12"/>
<feature type="chain" id="PRO_5047549866" description="FAD:protein FMN transferase" evidence="13">
    <location>
        <begin position="20"/>
        <end position="332"/>
    </location>
</feature>
<evidence type="ECO:0000256" key="13">
    <source>
        <dbReference type="SAM" id="SignalP"/>
    </source>
</evidence>
<dbReference type="Pfam" id="PF02424">
    <property type="entry name" value="ApbE"/>
    <property type="match status" value="1"/>
</dbReference>
<dbReference type="InterPro" id="IPR024932">
    <property type="entry name" value="ApbE"/>
</dbReference>
<dbReference type="InterPro" id="IPR003374">
    <property type="entry name" value="ApbE-like_sf"/>
</dbReference>
<dbReference type="GO" id="GO:0016740">
    <property type="term" value="F:transferase activity"/>
    <property type="evidence" value="ECO:0007669"/>
    <property type="project" value="UniProtKB-KW"/>
</dbReference>
<evidence type="ECO:0000256" key="10">
    <source>
        <dbReference type="ARBA" id="ARBA00031306"/>
    </source>
</evidence>
<dbReference type="SUPFAM" id="SSF143631">
    <property type="entry name" value="ApbE-like"/>
    <property type="match status" value="1"/>
</dbReference>
<proteinExistence type="inferred from homology"/>
<evidence type="ECO:0000256" key="3">
    <source>
        <dbReference type="ARBA" id="ARBA00011955"/>
    </source>
</evidence>
<evidence type="ECO:0000256" key="6">
    <source>
        <dbReference type="ARBA" id="ARBA00022679"/>
    </source>
</evidence>
<evidence type="ECO:0000256" key="1">
    <source>
        <dbReference type="ARBA" id="ARBA00001946"/>
    </source>
</evidence>
<evidence type="ECO:0000313" key="14">
    <source>
        <dbReference type="EMBL" id="WOT05397.1"/>
    </source>
</evidence>
<keyword evidence="7 12" id="KW-0479">Metal-binding</keyword>
<dbReference type="Gene3D" id="3.10.520.10">
    <property type="entry name" value="ApbE-like domains"/>
    <property type="match status" value="1"/>
</dbReference>
<dbReference type="PANTHER" id="PTHR30040">
    <property type="entry name" value="THIAMINE BIOSYNTHESIS LIPOPROTEIN APBE"/>
    <property type="match status" value="1"/>
</dbReference>
<dbReference type="PIRSF" id="PIRSF006268">
    <property type="entry name" value="ApbE"/>
    <property type="match status" value="1"/>
</dbReference>
<keyword evidence="9 12" id="KW-0460">Magnesium</keyword>
<dbReference type="RefSeq" id="WP_310469656.1">
    <property type="nucleotide sequence ID" value="NZ_CP136522.1"/>
</dbReference>
<accession>A0ABZ0JZW2</accession>
<keyword evidence="6 12" id="KW-0808">Transferase</keyword>
<keyword evidence="5 12" id="KW-0285">Flavoprotein</keyword>
<protein>
    <recommendedName>
        <fullName evidence="4 12">FAD:protein FMN transferase</fullName>
        <ecNumber evidence="3 12">2.7.1.180</ecNumber>
    </recommendedName>
    <alternativeName>
        <fullName evidence="10 12">Flavin transferase</fullName>
    </alternativeName>
</protein>
<evidence type="ECO:0000256" key="5">
    <source>
        <dbReference type="ARBA" id="ARBA00022630"/>
    </source>
</evidence>
<dbReference type="PANTHER" id="PTHR30040:SF2">
    <property type="entry name" value="FAD:PROTEIN FMN TRANSFERASE"/>
    <property type="match status" value="1"/>
</dbReference>
<keyword evidence="13" id="KW-0732">Signal</keyword>
<evidence type="ECO:0000313" key="15">
    <source>
        <dbReference type="Proteomes" id="UP001529491"/>
    </source>
</evidence>